<dbReference type="EMBL" id="JBHSBV010000001">
    <property type="protein sequence ID" value="MFC4200145.1"/>
    <property type="molecule type" value="Genomic_DNA"/>
</dbReference>
<keyword evidence="8 9" id="KW-0449">Lipoprotein</keyword>
<evidence type="ECO:0000256" key="8">
    <source>
        <dbReference type="ARBA" id="ARBA00023288"/>
    </source>
</evidence>
<name>A0ABV8NT45_9BURK</name>
<sequence>MKPLLSISVLLLAVLTGCAAINPGKPALSEIQGAKIGLRDTAIAWPTDQWWHRYQDPQLNELIDESLRGNPSLAAARARLAVANAAVSSARAVRLPQLDAVYNNTRERFSENYIYPPPYGGAMYTDNSLELKLGFDLDLWGKNRARYAAALSRAQASQADAQMARNSLVSAVTQSYFNLQDALRQHEVISRIVKQLQDVTQITRQRVQAGLDTQVELKQAESAVSSAKVQLSQADTNADLLRHQLAALAGQGPDRGKSIHIAKLAAAPQGVPAELPISLLGRRPDVVAARLLAQASASEVSAAKAEFYPDVNLSAFAGFWSLGMGELLKNSSRVYGVGPAITLPIFHGGALNAQLNAKRSERDIAVANYNQAVLTAVREVADASTSIRALQQQIADQHASYQSISDAYDIAVQRYRSGLGNYVQVLLAQNEVLKQAILDTDLKARAYNLDAQLATALGGGYGAAAAAGGSAPSGQAGAPGGTAADTAPASTHALKD</sequence>
<evidence type="ECO:0000256" key="5">
    <source>
        <dbReference type="ARBA" id="ARBA00022729"/>
    </source>
</evidence>
<comment type="similarity">
    <text evidence="2 9">Belongs to the outer membrane factor (OMF) (TC 1.B.17) family.</text>
</comment>
<evidence type="ECO:0000313" key="11">
    <source>
        <dbReference type="EMBL" id="MFC4200145.1"/>
    </source>
</evidence>
<dbReference type="PROSITE" id="PS51257">
    <property type="entry name" value="PROKAR_LIPOPROTEIN"/>
    <property type="match status" value="1"/>
</dbReference>
<comment type="caution">
    <text evidence="11">The sequence shown here is derived from an EMBL/GenBank/DDBJ whole genome shotgun (WGS) entry which is preliminary data.</text>
</comment>
<evidence type="ECO:0000256" key="2">
    <source>
        <dbReference type="ARBA" id="ARBA00007613"/>
    </source>
</evidence>
<evidence type="ECO:0000256" key="1">
    <source>
        <dbReference type="ARBA" id="ARBA00004370"/>
    </source>
</evidence>
<evidence type="ECO:0000256" key="6">
    <source>
        <dbReference type="ARBA" id="ARBA00023136"/>
    </source>
</evidence>
<protein>
    <submittedName>
        <fullName evidence="11">Efflux transporter outer membrane subunit</fullName>
    </submittedName>
</protein>
<dbReference type="RefSeq" id="WP_217965100.1">
    <property type="nucleotide sequence ID" value="NZ_JAHTBN010000005.1"/>
</dbReference>
<keyword evidence="12" id="KW-1185">Reference proteome</keyword>
<keyword evidence="4 9" id="KW-0812">Transmembrane</keyword>
<accession>A0ABV8NT45</accession>
<dbReference type="PANTHER" id="PTHR30203">
    <property type="entry name" value="OUTER MEMBRANE CATION EFFLUX PROTEIN"/>
    <property type="match status" value="1"/>
</dbReference>
<keyword evidence="6 9" id="KW-0472">Membrane</keyword>
<dbReference type="InterPro" id="IPR010131">
    <property type="entry name" value="MdtP/NodT-like"/>
</dbReference>
<proteinExistence type="inferred from homology"/>
<feature type="compositionally biased region" description="Low complexity" evidence="10">
    <location>
        <begin position="465"/>
        <end position="490"/>
    </location>
</feature>
<evidence type="ECO:0000256" key="10">
    <source>
        <dbReference type="SAM" id="MobiDB-lite"/>
    </source>
</evidence>
<feature type="region of interest" description="Disordered" evidence="10">
    <location>
        <begin position="465"/>
        <end position="496"/>
    </location>
</feature>
<evidence type="ECO:0000313" key="12">
    <source>
        <dbReference type="Proteomes" id="UP001595848"/>
    </source>
</evidence>
<organism evidence="11 12">
    <name type="scientific">Candidimonas humi</name>
    <dbReference type="NCBI Taxonomy" id="683355"/>
    <lineage>
        <taxon>Bacteria</taxon>
        <taxon>Pseudomonadati</taxon>
        <taxon>Pseudomonadota</taxon>
        <taxon>Betaproteobacteria</taxon>
        <taxon>Burkholderiales</taxon>
        <taxon>Alcaligenaceae</taxon>
        <taxon>Candidimonas</taxon>
    </lineage>
</organism>
<keyword evidence="7 9" id="KW-0564">Palmitate</keyword>
<dbReference type="Proteomes" id="UP001595848">
    <property type="component" value="Unassembled WGS sequence"/>
</dbReference>
<keyword evidence="3 9" id="KW-1134">Transmembrane beta strand</keyword>
<dbReference type="NCBIfam" id="TIGR01845">
    <property type="entry name" value="outer_NodT"/>
    <property type="match status" value="1"/>
</dbReference>
<feature type="chain" id="PRO_5044995871" evidence="9">
    <location>
        <begin position="20"/>
        <end position="496"/>
    </location>
</feature>
<feature type="signal peptide" evidence="9">
    <location>
        <begin position="1"/>
        <end position="19"/>
    </location>
</feature>
<comment type="subcellular location">
    <subcellularLocation>
        <location evidence="9">Cell membrane</location>
        <topology evidence="9">Lipid-anchor</topology>
    </subcellularLocation>
    <subcellularLocation>
        <location evidence="1">Membrane</location>
    </subcellularLocation>
</comment>
<dbReference type="PANTHER" id="PTHR30203:SF20">
    <property type="entry name" value="MULTIDRUG RESISTANCE OUTER MEMBRANE PROTEIN MDTP-RELATED"/>
    <property type="match status" value="1"/>
</dbReference>
<dbReference type="Pfam" id="PF02321">
    <property type="entry name" value="OEP"/>
    <property type="match status" value="2"/>
</dbReference>
<evidence type="ECO:0000256" key="3">
    <source>
        <dbReference type="ARBA" id="ARBA00022452"/>
    </source>
</evidence>
<gene>
    <name evidence="11" type="ORF">ACFOY1_04180</name>
</gene>
<evidence type="ECO:0000256" key="7">
    <source>
        <dbReference type="ARBA" id="ARBA00023139"/>
    </source>
</evidence>
<reference evidence="12" key="1">
    <citation type="journal article" date="2019" name="Int. J. Syst. Evol. Microbiol.">
        <title>The Global Catalogue of Microorganisms (GCM) 10K type strain sequencing project: providing services to taxonomists for standard genome sequencing and annotation.</title>
        <authorList>
            <consortium name="The Broad Institute Genomics Platform"/>
            <consortium name="The Broad Institute Genome Sequencing Center for Infectious Disease"/>
            <person name="Wu L."/>
            <person name="Ma J."/>
        </authorList>
    </citation>
    <scope>NUCLEOTIDE SEQUENCE [LARGE SCALE GENOMIC DNA]</scope>
    <source>
        <strain evidence="12">LMG 24813</strain>
    </source>
</reference>
<evidence type="ECO:0000256" key="4">
    <source>
        <dbReference type="ARBA" id="ARBA00022692"/>
    </source>
</evidence>
<dbReference type="InterPro" id="IPR003423">
    <property type="entry name" value="OMP_efflux"/>
</dbReference>
<keyword evidence="5 9" id="KW-0732">Signal</keyword>
<evidence type="ECO:0000256" key="9">
    <source>
        <dbReference type="RuleBase" id="RU362097"/>
    </source>
</evidence>